<comment type="caution">
    <text evidence="7">The sequence shown here is derived from an EMBL/GenBank/DDBJ whole genome shotgun (WGS) entry which is preliminary data.</text>
</comment>
<dbReference type="InterPro" id="IPR041490">
    <property type="entry name" value="KstR2_TetR_C"/>
</dbReference>
<proteinExistence type="predicted"/>
<dbReference type="InterPro" id="IPR009057">
    <property type="entry name" value="Homeodomain-like_sf"/>
</dbReference>
<feature type="DNA-binding region" description="H-T-H motif" evidence="4">
    <location>
        <begin position="52"/>
        <end position="71"/>
    </location>
</feature>
<dbReference type="EMBL" id="SADE01000004">
    <property type="protein sequence ID" value="RVU33905.1"/>
    <property type="molecule type" value="Genomic_DNA"/>
</dbReference>
<feature type="region of interest" description="Disordered" evidence="5">
    <location>
        <begin position="1"/>
        <end position="31"/>
    </location>
</feature>
<accession>A0A437QH68</accession>
<dbReference type="Gene3D" id="1.10.10.60">
    <property type="entry name" value="Homeodomain-like"/>
    <property type="match status" value="1"/>
</dbReference>
<dbReference type="SUPFAM" id="SSF46689">
    <property type="entry name" value="Homeodomain-like"/>
    <property type="match status" value="1"/>
</dbReference>
<name>A0A437QH68_9PROT</name>
<evidence type="ECO:0000256" key="1">
    <source>
        <dbReference type="ARBA" id="ARBA00023015"/>
    </source>
</evidence>
<dbReference type="GO" id="GO:0003700">
    <property type="term" value="F:DNA-binding transcription factor activity"/>
    <property type="evidence" value="ECO:0007669"/>
    <property type="project" value="TreeGrafter"/>
</dbReference>
<dbReference type="PANTHER" id="PTHR30055">
    <property type="entry name" value="HTH-TYPE TRANSCRIPTIONAL REGULATOR RUTR"/>
    <property type="match status" value="1"/>
</dbReference>
<sequence length="222" mass="24310">MSTAVRNDDSGLRAAPKGGSGLRKQSKADASRERVLEAAAKTFSERGYAGTTMRDIARAADLQAGSLYYHYPSKELLIEAVIDKGIHNITNAVVNTIATLPPSTSYADRVRAAIQAHLHALLTYSAFASASRHLLAQVPVEVRRKHVLRREAYEEFWLGLLQSSQAAGETRDGVDLRLARTFILGGLNSALDWYRPEGKSIEELADQFAMMVEGGILIDRPD</sequence>
<gene>
    <name evidence="7" type="ORF">EOI86_22500</name>
</gene>
<evidence type="ECO:0000256" key="2">
    <source>
        <dbReference type="ARBA" id="ARBA00023125"/>
    </source>
</evidence>
<dbReference type="GO" id="GO:0000976">
    <property type="term" value="F:transcription cis-regulatory region binding"/>
    <property type="evidence" value="ECO:0007669"/>
    <property type="project" value="TreeGrafter"/>
</dbReference>
<feature type="domain" description="HTH tetR-type" evidence="6">
    <location>
        <begin position="29"/>
        <end position="89"/>
    </location>
</feature>
<keyword evidence="1" id="KW-0805">Transcription regulation</keyword>
<dbReference type="Pfam" id="PF00440">
    <property type="entry name" value="TetR_N"/>
    <property type="match status" value="1"/>
</dbReference>
<keyword evidence="3" id="KW-0804">Transcription</keyword>
<dbReference type="InterPro" id="IPR001647">
    <property type="entry name" value="HTH_TetR"/>
</dbReference>
<dbReference type="PROSITE" id="PS50977">
    <property type="entry name" value="HTH_TETR_2"/>
    <property type="match status" value="1"/>
</dbReference>
<dbReference type="SUPFAM" id="SSF48498">
    <property type="entry name" value="Tetracyclin repressor-like, C-terminal domain"/>
    <property type="match status" value="1"/>
</dbReference>
<dbReference type="RefSeq" id="WP_127767935.1">
    <property type="nucleotide sequence ID" value="NZ_SADE01000004.1"/>
</dbReference>
<dbReference type="PANTHER" id="PTHR30055:SF234">
    <property type="entry name" value="HTH-TYPE TRANSCRIPTIONAL REGULATOR BETI"/>
    <property type="match status" value="1"/>
</dbReference>
<evidence type="ECO:0000313" key="7">
    <source>
        <dbReference type="EMBL" id="RVU33905.1"/>
    </source>
</evidence>
<evidence type="ECO:0000256" key="3">
    <source>
        <dbReference type="ARBA" id="ARBA00023163"/>
    </source>
</evidence>
<keyword evidence="2 4" id="KW-0238">DNA-binding</keyword>
<dbReference type="OrthoDB" id="9814200at2"/>
<evidence type="ECO:0000259" key="6">
    <source>
        <dbReference type="PROSITE" id="PS50977"/>
    </source>
</evidence>
<dbReference type="InterPro" id="IPR036271">
    <property type="entry name" value="Tet_transcr_reg_TetR-rel_C_sf"/>
</dbReference>
<organism evidence="7 8">
    <name type="scientific">Hwanghaeella grinnelliae</name>
    <dbReference type="NCBI Taxonomy" id="2500179"/>
    <lineage>
        <taxon>Bacteria</taxon>
        <taxon>Pseudomonadati</taxon>
        <taxon>Pseudomonadota</taxon>
        <taxon>Alphaproteobacteria</taxon>
        <taxon>Rhodospirillales</taxon>
        <taxon>Rhodospirillaceae</taxon>
        <taxon>Hwanghaeella</taxon>
    </lineage>
</organism>
<evidence type="ECO:0000256" key="4">
    <source>
        <dbReference type="PROSITE-ProRule" id="PRU00335"/>
    </source>
</evidence>
<evidence type="ECO:0000256" key="5">
    <source>
        <dbReference type="SAM" id="MobiDB-lite"/>
    </source>
</evidence>
<dbReference type="Gene3D" id="1.10.357.10">
    <property type="entry name" value="Tetracycline Repressor, domain 2"/>
    <property type="match status" value="1"/>
</dbReference>
<dbReference type="AlphaFoldDB" id="A0A437QH68"/>
<dbReference type="Pfam" id="PF17932">
    <property type="entry name" value="TetR_C_24"/>
    <property type="match status" value="1"/>
</dbReference>
<dbReference type="Proteomes" id="UP000287447">
    <property type="component" value="Unassembled WGS sequence"/>
</dbReference>
<feature type="compositionally biased region" description="Basic and acidic residues" evidence="5">
    <location>
        <begin position="1"/>
        <end position="11"/>
    </location>
</feature>
<reference evidence="8" key="1">
    <citation type="submission" date="2019-01" db="EMBL/GenBank/DDBJ databases">
        <title>Gri0909 isolated from a small marine red alga.</title>
        <authorList>
            <person name="Kim J."/>
            <person name="Jeong S.E."/>
            <person name="Jeon C.O."/>
        </authorList>
    </citation>
    <scope>NUCLEOTIDE SEQUENCE [LARGE SCALE GENOMIC DNA]</scope>
    <source>
        <strain evidence="8">Gri0909</strain>
    </source>
</reference>
<dbReference type="PRINTS" id="PR00455">
    <property type="entry name" value="HTHTETR"/>
</dbReference>
<dbReference type="InterPro" id="IPR050109">
    <property type="entry name" value="HTH-type_TetR-like_transc_reg"/>
</dbReference>
<evidence type="ECO:0000313" key="8">
    <source>
        <dbReference type="Proteomes" id="UP000287447"/>
    </source>
</evidence>
<keyword evidence="8" id="KW-1185">Reference proteome</keyword>
<protein>
    <submittedName>
        <fullName evidence="7">TetR/AcrR family transcriptional regulator</fullName>
    </submittedName>
</protein>